<dbReference type="GO" id="GO:0004553">
    <property type="term" value="F:hydrolase activity, hydrolyzing O-glycosyl compounds"/>
    <property type="evidence" value="ECO:0007669"/>
    <property type="project" value="InterPro"/>
</dbReference>
<evidence type="ECO:0000259" key="2">
    <source>
        <dbReference type="Pfam" id="PF19313"/>
    </source>
</evidence>
<name>A0A1S1Z1R8_FLAPC</name>
<dbReference type="GO" id="GO:0016052">
    <property type="term" value="P:carbohydrate catabolic process"/>
    <property type="evidence" value="ECO:0007669"/>
    <property type="project" value="InterPro"/>
</dbReference>
<feature type="domain" description="DUF5916" evidence="2">
    <location>
        <begin position="235"/>
        <end position="874"/>
    </location>
</feature>
<dbReference type="OrthoDB" id="9786766at2"/>
<dbReference type="Gene3D" id="2.60.40.1190">
    <property type="match status" value="1"/>
</dbReference>
<dbReference type="RefSeq" id="WP_044225627.1">
    <property type="nucleotide sequence ID" value="NZ_JRYR02000001.1"/>
</dbReference>
<dbReference type="Pfam" id="PF19313">
    <property type="entry name" value="DUF5916"/>
    <property type="match status" value="1"/>
</dbReference>
<evidence type="ECO:0000259" key="1">
    <source>
        <dbReference type="Pfam" id="PF06452"/>
    </source>
</evidence>
<dbReference type="EMBL" id="JRYR02000001">
    <property type="protein sequence ID" value="OHX67218.1"/>
    <property type="molecule type" value="Genomic_DNA"/>
</dbReference>
<gene>
    <name evidence="3" type="ORF">NH26_13135</name>
</gene>
<sequence length="878" mass="100376">MRLYFTTLLLLSPFILLSQQSKEEKRLYTTAPKGDNNITIDGVFDDDAWNNVEWASDFTQRQPIDGAPPSQKTAFKVTYDEKYIYFAIRAFDTAPDSIVKRMSRRDGFEGDFVEVNIDSYHDLTNAFSFTVSVSGVIGDEAISLDGNNWDQSWDPIWWAKTTVDNEGWNAEIQIPLSQLRFTNNDHLTWGLQVTRRLFRKNERSYWQYIPRDAPGWVHNFGELTGLVGIKPQKQLEVAPYVLARNDRGPKEEGNPYKTGSEYSINAGVDGKIGITSDITFDFTINPDFGQVEADPSQLNLSTFEIFLQERRPFFIEGRNTLSFNATRSRAGGSFSRDNLIYTRRIGKSPSYHPNIEDGQYLDQPNSVPILGAYKLTGKNKKGFAFGVMQNFTAQTSAEIDTNGEKSKKTVEPFTSYLVGRATQDINQGNSVIGVAFTSTNRSISDNHLNYLHKNAYSGGVDFLHQWKDRAYYIQGNVMMSHVEGETEAITNTQRSAKHFFQRPDADYVSVDSTATSLTGTGGYLKFGRGGGSPVRYEIGGTWRSPQFEINDVGFMNHADLMDQWSRVSYQTLQPVGIFRDINAALRQYLYFDYGGNITYLGLHGGVDFQFQNFWRFETGGSIQRQRLNNFKLRGGPAFLNPNREEVWWNIGSDDRKKLSFYFGNEYKFTQFDAGENFDAWVGLNYRPINAIELSINPFFSYNSDHLQYVTTEENGRGNNYILSRIEQHTTGVTIRANLILRPNLSIQYYAQPFASKGDYYDFKRVEQAKASNYNDRFHQFTSDEISYNSTTEEYTVIDSQGGNYNFGKPDFDVVEFNSNLVLRWEYIPGCTFFAVWSQGRNGLQEPFREFSLDEIVDNVFSAPANDVFMLKATYRFRK</sequence>
<dbReference type="AlphaFoldDB" id="A0A1S1Z1R8"/>
<dbReference type="Pfam" id="PF06452">
    <property type="entry name" value="CBM9_1"/>
    <property type="match status" value="1"/>
</dbReference>
<keyword evidence="4" id="KW-1185">Reference proteome</keyword>
<evidence type="ECO:0000313" key="3">
    <source>
        <dbReference type="EMBL" id="OHX67218.1"/>
    </source>
</evidence>
<dbReference type="Proteomes" id="UP000179797">
    <property type="component" value="Unassembled WGS sequence"/>
</dbReference>
<accession>A0A1S1Z1R8</accession>
<dbReference type="InterPro" id="IPR010502">
    <property type="entry name" value="Carb-bd_dom_fam9"/>
</dbReference>
<dbReference type="SUPFAM" id="SSF49344">
    <property type="entry name" value="CBD9-like"/>
    <property type="match status" value="1"/>
</dbReference>
<dbReference type="STRING" id="915059.NH26_13135"/>
<dbReference type="GO" id="GO:0030246">
    <property type="term" value="F:carbohydrate binding"/>
    <property type="evidence" value="ECO:0007669"/>
    <property type="project" value="InterPro"/>
</dbReference>
<protein>
    <submittedName>
        <fullName evidence="3">Uncharacterized protein</fullName>
    </submittedName>
</protein>
<reference evidence="3 4" key="1">
    <citation type="journal article" date="2012" name="Int. J. Syst. Evol. Microbiol.">
        <title>Flammeovirga pacifica sp. nov., isolated from deep-sea sediment.</title>
        <authorList>
            <person name="Xu H."/>
            <person name="Fu Y."/>
            <person name="Yang N."/>
            <person name="Ding Z."/>
            <person name="Lai Q."/>
            <person name="Zeng R."/>
        </authorList>
    </citation>
    <scope>NUCLEOTIDE SEQUENCE [LARGE SCALE GENOMIC DNA]</scope>
    <source>
        <strain evidence="4">DSM 24597 / LMG 26175 / WPAGA1</strain>
    </source>
</reference>
<comment type="caution">
    <text evidence="3">The sequence shown here is derived from an EMBL/GenBank/DDBJ whole genome shotgun (WGS) entry which is preliminary data.</text>
</comment>
<proteinExistence type="predicted"/>
<dbReference type="InterPro" id="IPR045670">
    <property type="entry name" value="DUF5916"/>
</dbReference>
<organism evidence="3 4">
    <name type="scientific">Flammeovirga pacifica</name>
    <dbReference type="NCBI Taxonomy" id="915059"/>
    <lineage>
        <taxon>Bacteria</taxon>
        <taxon>Pseudomonadati</taxon>
        <taxon>Bacteroidota</taxon>
        <taxon>Cytophagia</taxon>
        <taxon>Cytophagales</taxon>
        <taxon>Flammeovirgaceae</taxon>
        <taxon>Flammeovirga</taxon>
    </lineage>
</organism>
<feature type="domain" description="Carbohydrate-binding" evidence="1">
    <location>
        <begin position="40"/>
        <end position="193"/>
    </location>
</feature>
<evidence type="ECO:0000313" key="4">
    <source>
        <dbReference type="Proteomes" id="UP000179797"/>
    </source>
</evidence>
<dbReference type="CDD" id="cd09618">
    <property type="entry name" value="CBM9_like_2"/>
    <property type="match status" value="1"/>
</dbReference>